<accession>H1UVL4</accession>
<dbReference type="AlphaFoldDB" id="H1UVL4"/>
<evidence type="ECO:0000313" key="1">
    <source>
        <dbReference type="EMBL" id="CCF32015.1"/>
    </source>
</evidence>
<dbReference type="Proteomes" id="UP000007174">
    <property type="component" value="Unassembled WGS sequence"/>
</dbReference>
<proteinExistence type="predicted"/>
<sequence>LHLIQPRFNDLNLEQRLPTSALFAATVFGPGNPQYLLTVLAICPALSLGLVEVSQANISHCALEPQLLGTCADQTRR</sequence>
<protein>
    <submittedName>
        <fullName evidence="1">Uncharacterized protein</fullName>
    </submittedName>
</protein>
<gene>
    <name evidence="1" type="ORF">CH063_04475</name>
</gene>
<organism evidence="1 2">
    <name type="scientific">Colletotrichum higginsianum (strain IMI 349063)</name>
    <name type="common">Crucifer anthracnose fungus</name>
    <dbReference type="NCBI Taxonomy" id="759273"/>
    <lineage>
        <taxon>Eukaryota</taxon>
        <taxon>Fungi</taxon>
        <taxon>Dikarya</taxon>
        <taxon>Ascomycota</taxon>
        <taxon>Pezizomycotina</taxon>
        <taxon>Sordariomycetes</taxon>
        <taxon>Hypocreomycetidae</taxon>
        <taxon>Glomerellales</taxon>
        <taxon>Glomerellaceae</taxon>
        <taxon>Colletotrichum</taxon>
        <taxon>Colletotrichum destructivum species complex</taxon>
    </lineage>
</organism>
<name>H1UVL4_COLHI</name>
<dbReference type="HOGENOM" id="CLU_2644616_0_0_1"/>
<evidence type="ECO:0000313" key="2">
    <source>
        <dbReference type="Proteomes" id="UP000007174"/>
    </source>
</evidence>
<reference evidence="2" key="1">
    <citation type="journal article" date="2012" name="Nat. Genet.">
        <title>Lifestyle transitions in plant pathogenic Colletotrichum fungi deciphered by genome and transcriptome analyses.</title>
        <authorList>
            <person name="O'Connell R.J."/>
            <person name="Thon M.R."/>
            <person name="Hacquard S."/>
            <person name="Amyotte S.G."/>
            <person name="Kleemann J."/>
            <person name="Torres M.F."/>
            <person name="Damm U."/>
            <person name="Buiate E.A."/>
            <person name="Epstein L."/>
            <person name="Alkan N."/>
            <person name="Altmueller J."/>
            <person name="Alvarado-Balderrama L."/>
            <person name="Bauser C.A."/>
            <person name="Becker C."/>
            <person name="Birren B.W."/>
            <person name="Chen Z."/>
            <person name="Choi J."/>
            <person name="Crouch J.A."/>
            <person name="Duvick J.P."/>
            <person name="Farman M.A."/>
            <person name="Gan P."/>
            <person name="Heiman D."/>
            <person name="Henrissat B."/>
            <person name="Howard R.J."/>
            <person name="Kabbage M."/>
            <person name="Koch C."/>
            <person name="Kracher B."/>
            <person name="Kubo Y."/>
            <person name="Law A.D."/>
            <person name="Lebrun M.-H."/>
            <person name="Lee Y.-H."/>
            <person name="Miyara I."/>
            <person name="Moore N."/>
            <person name="Neumann U."/>
            <person name="Nordstroem K."/>
            <person name="Panaccione D.G."/>
            <person name="Panstruga R."/>
            <person name="Place M."/>
            <person name="Proctor R.H."/>
            <person name="Prusky D."/>
            <person name="Rech G."/>
            <person name="Reinhardt R."/>
            <person name="Rollins J.A."/>
            <person name="Rounsley S."/>
            <person name="Schardl C.L."/>
            <person name="Schwartz D.C."/>
            <person name="Shenoy N."/>
            <person name="Shirasu K."/>
            <person name="Sikhakolli U.R."/>
            <person name="Stueber K."/>
            <person name="Sukno S.A."/>
            <person name="Sweigard J.A."/>
            <person name="Takano Y."/>
            <person name="Takahara H."/>
            <person name="Trail F."/>
            <person name="van der Does H.C."/>
            <person name="Voll L.M."/>
            <person name="Will I."/>
            <person name="Young S."/>
            <person name="Zeng Q."/>
            <person name="Zhang J."/>
            <person name="Zhou S."/>
            <person name="Dickman M.B."/>
            <person name="Schulze-Lefert P."/>
            <person name="Ver Loren van Themaat E."/>
            <person name="Ma L.-J."/>
            <person name="Vaillancourt L.J."/>
        </authorList>
    </citation>
    <scope>NUCLEOTIDE SEQUENCE [LARGE SCALE GENOMIC DNA]</scope>
    <source>
        <strain evidence="2">IMI 349063</strain>
    </source>
</reference>
<feature type="non-terminal residue" evidence="1">
    <location>
        <position position="1"/>
    </location>
</feature>
<dbReference type="VEuPathDB" id="FungiDB:CH63R_10888"/>
<dbReference type="EMBL" id="CACQ02000296">
    <property type="protein sequence ID" value="CCF32015.1"/>
    <property type="molecule type" value="Genomic_DNA"/>
</dbReference>